<keyword evidence="12" id="KW-0472">Membrane</keyword>
<keyword evidence="6" id="KW-0812">Transmembrane</keyword>
<evidence type="ECO:0000256" key="19">
    <source>
        <dbReference type="ARBA" id="ARBA00060276"/>
    </source>
</evidence>
<dbReference type="PROSITE" id="PS00455">
    <property type="entry name" value="AMP_BINDING"/>
    <property type="match status" value="1"/>
</dbReference>
<keyword evidence="11" id="KW-0445">Lipid transport</keyword>
<evidence type="ECO:0000256" key="21">
    <source>
        <dbReference type="ARBA" id="ARBA00078285"/>
    </source>
</evidence>
<dbReference type="FunFam" id="3.40.50.12780:FF:000019">
    <property type="entry name" value="Long-chain fatty acid transporter"/>
    <property type="match status" value="1"/>
</dbReference>
<evidence type="ECO:0000256" key="13">
    <source>
        <dbReference type="ARBA" id="ARBA00023140"/>
    </source>
</evidence>
<evidence type="ECO:0000256" key="12">
    <source>
        <dbReference type="ARBA" id="ARBA00023136"/>
    </source>
</evidence>
<keyword evidence="8" id="KW-0443">Lipid metabolism</keyword>
<comment type="catalytic activity">
    <reaction evidence="18">
        <text>tetracosanoate + ATP + CoA = tetracosanoyl-CoA + AMP + diphosphate</text>
        <dbReference type="Rhea" id="RHEA:33639"/>
        <dbReference type="ChEBI" id="CHEBI:30616"/>
        <dbReference type="ChEBI" id="CHEBI:31014"/>
        <dbReference type="ChEBI" id="CHEBI:33019"/>
        <dbReference type="ChEBI" id="CHEBI:57287"/>
        <dbReference type="ChEBI" id="CHEBI:65052"/>
        <dbReference type="ChEBI" id="CHEBI:456215"/>
    </reaction>
    <physiologicalReaction direction="left-to-right" evidence="18">
        <dbReference type="Rhea" id="RHEA:33640"/>
    </physiologicalReaction>
</comment>
<dbReference type="InterPro" id="IPR020845">
    <property type="entry name" value="AMP-binding_CS"/>
</dbReference>
<dbReference type="FunFam" id="3.30.300.30:FF:000002">
    <property type="entry name" value="Long-chain fatty acid transport protein 1"/>
    <property type="match status" value="1"/>
</dbReference>
<feature type="domain" description="AMP-dependent synthetase/ligase" evidence="22">
    <location>
        <begin position="26"/>
        <end position="388"/>
    </location>
</feature>
<comment type="similarity">
    <text evidence="2">Belongs to the ATP-dependent AMP-binding enzyme family.</text>
</comment>
<evidence type="ECO:0000256" key="16">
    <source>
        <dbReference type="ARBA" id="ARBA00041297"/>
    </source>
</evidence>
<dbReference type="PANTHER" id="PTHR43107:SF15">
    <property type="entry name" value="FATTY ACID TRANSPORT PROTEIN 3, ISOFORM A"/>
    <property type="match status" value="1"/>
</dbReference>
<dbReference type="GO" id="GO:0004467">
    <property type="term" value="F:long-chain fatty acid-CoA ligase activity"/>
    <property type="evidence" value="ECO:0007669"/>
    <property type="project" value="UniProtKB-EC"/>
</dbReference>
<dbReference type="STRING" id="48709.A0A1D2NGX0"/>
<dbReference type="InterPro" id="IPR000873">
    <property type="entry name" value="AMP-dep_synth/lig_dom"/>
</dbReference>
<dbReference type="GO" id="GO:0044539">
    <property type="term" value="P:long-chain fatty acid import into cell"/>
    <property type="evidence" value="ECO:0007669"/>
    <property type="project" value="TreeGrafter"/>
</dbReference>
<dbReference type="GO" id="GO:0005324">
    <property type="term" value="F:long-chain fatty acid transmembrane transporter activity"/>
    <property type="evidence" value="ECO:0007669"/>
    <property type="project" value="TreeGrafter"/>
</dbReference>
<proteinExistence type="inferred from homology"/>
<gene>
    <name evidence="23" type="ORF">Ocin01_02216</name>
</gene>
<dbReference type="EC" id="6.2.1.3" evidence="14"/>
<evidence type="ECO:0000256" key="20">
    <source>
        <dbReference type="ARBA" id="ARBA00068795"/>
    </source>
</evidence>
<evidence type="ECO:0000313" key="24">
    <source>
        <dbReference type="Proteomes" id="UP000094527"/>
    </source>
</evidence>
<dbReference type="Gene3D" id="3.30.300.30">
    <property type="match status" value="1"/>
</dbReference>
<keyword evidence="10" id="KW-1133">Transmembrane helix</keyword>
<evidence type="ECO:0000256" key="4">
    <source>
        <dbReference type="ARBA" id="ARBA00022475"/>
    </source>
</evidence>
<evidence type="ECO:0000256" key="11">
    <source>
        <dbReference type="ARBA" id="ARBA00023055"/>
    </source>
</evidence>
<evidence type="ECO:0000256" key="5">
    <source>
        <dbReference type="ARBA" id="ARBA00022598"/>
    </source>
</evidence>
<evidence type="ECO:0000256" key="10">
    <source>
        <dbReference type="ARBA" id="ARBA00022989"/>
    </source>
</evidence>
<accession>A0A1D2NGX0</accession>
<keyword evidence="8" id="KW-0276">Fatty acid metabolism</keyword>
<name>A0A1D2NGX0_ORCCI</name>
<evidence type="ECO:0000256" key="8">
    <source>
        <dbReference type="ARBA" id="ARBA00022832"/>
    </source>
</evidence>
<dbReference type="GO" id="GO:0005789">
    <property type="term" value="C:endoplasmic reticulum membrane"/>
    <property type="evidence" value="ECO:0007669"/>
    <property type="project" value="TreeGrafter"/>
</dbReference>
<evidence type="ECO:0000256" key="1">
    <source>
        <dbReference type="ARBA" id="ARBA00004651"/>
    </source>
</evidence>
<organism evidence="23 24">
    <name type="scientific">Orchesella cincta</name>
    <name type="common">Springtail</name>
    <name type="synonym">Podura cincta</name>
    <dbReference type="NCBI Taxonomy" id="48709"/>
    <lineage>
        <taxon>Eukaryota</taxon>
        <taxon>Metazoa</taxon>
        <taxon>Ecdysozoa</taxon>
        <taxon>Arthropoda</taxon>
        <taxon>Hexapoda</taxon>
        <taxon>Collembola</taxon>
        <taxon>Entomobryomorpha</taxon>
        <taxon>Entomobryoidea</taxon>
        <taxon>Orchesellidae</taxon>
        <taxon>Orchesellinae</taxon>
        <taxon>Orchesella</taxon>
    </lineage>
</organism>
<evidence type="ECO:0000256" key="2">
    <source>
        <dbReference type="ARBA" id="ARBA00006432"/>
    </source>
</evidence>
<comment type="function">
    <text evidence="19">Acyl-CoA synthetase required for both the import of long chain fatty acids (LCFAs) (C14-C18) and the activation very long chain fatty acids (VLCFAs) (C20-C26) by esterification of the fatty acids into metabolically active CoA-thioesters for subsequent degradation or incorporation into phospholipids. The transport and fatty acyl-CoA synthetase activities are genetically separable and are thus independent activities. Esterifies VLCFAs in the peroxisome matrix. The VLCFAs are actively transported into peroxisomes by a PXA1-PXA2 heterodimeric transporter in the peroxisomal membrane.</text>
</comment>
<dbReference type="Proteomes" id="UP000094527">
    <property type="component" value="Unassembled WGS sequence"/>
</dbReference>
<dbReference type="AlphaFoldDB" id="A0A1D2NGX0"/>
<evidence type="ECO:0000256" key="7">
    <source>
        <dbReference type="ARBA" id="ARBA00022741"/>
    </source>
</evidence>
<keyword evidence="4" id="KW-1003">Cell membrane</keyword>
<evidence type="ECO:0000256" key="15">
    <source>
        <dbReference type="ARBA" id="ARBA00036527"/>
    </source>
</evidence>
<evidence type="ECO:0000256" key="9">
    <source>
        <dbReference type="ARBA" id="ARBA00022840"/>
    </source>
</evidence>
<comment type="caution">
    <text evidence="23">The sequence shown here is derived from an EMBL/GenBank/DDBJ whole genome shotgun (WGS) entry which is preliminary data.</text>
</comment>
<dbReference type="GO" id="GO:0005886">
    <property type="term" value="C:plasma membrane"/>
    <property type="evidence" value="ECO:0007669"/>
    <property type="project" value="UniProtKB-SubCell"/>
</dbReference>
<keyword evidence="7" id="KW-0547">Nucleotide-binding</keyword>
<evidence type="ECO:0000256" key="6">
    <source>
        <dbReference type="ARBA" id="ARBA00022692"/>
    </source>
</evidence>
<dbReference type="Gene3D" id="3.40.50.12780">
    <property type="entry name" value="N-terminal domain of ligase-like"/>
    <property type="match status" value="1"/>
</dbReference>
<protein>
    <recommendedName>
        <fullName evidence="20">Very long-chain fatty acid transport protein</fullName>
        <ecNumber evidence="14">6.2.1.3</ecNumber>
    </recommendedName>
    <alternativeName>
        <fullName evidence="16">Long-chain-fatty-acid--CoA ligase</fullName>
    </alternativeName>
    <alternativeName>
        <fullName evidence="21">Very-long-chain acyl-CoA synthetase</fullName>
    </alternativeName>
</protein>
<keyword evidence="9" id="KW-0067">ATP-binding</keyword>
<reference evidence="23 24" key="1">
    <citation type="journal article" date="2016" name="Genome Biol. Evol.">
        <title>Gene Family Evolution Reflects Adaptation to Soil Environmental Stressors in the Genome of the Collembolan Orchesella cincta.</title>
        <authorList>
            <person name="Faddeeva-Vakhrusheva A."/>
            <person name="Derks M.F."/>
            <person name="Anvar S.Y."/>
            <person name="Agamennone V."/>
            <person name="Suring W."/>
            <person name="Smit S."/>
            <person name="van Straalen N.M."/>
            <person name="Roelofs D."/>
        </authorList>
    </citation>
    <scope>NUCLEOTIDE SEQUENCE [LARGE SCALE GENOMIC DNA]</scope>
    <source>
        <tissue evidence="23">Mixed pool</tissue>
    </source>
</reference>
<evidence type="ECO:0000259" key="22">
    <source>
        <dbReference type="Pfam" id="PF00501"/>
    </source>
</evidence>
<dbReference type="InterPro" id="IPR042099">
    <property type="entry name" value="ANL_N_sf"/>
</dbReference>
<evidence type="ECO:0000313" key="23">
    <source>
        <dbReference type="EMBL" id="ODN04513.1"/>
    </source>
</evidence>
<comment type="subcellular location">
    <subcellularLocation>
        <location evidence="1">Cell membrane</location>
        <topology evidence="1">Multi-pass membrane protein</topology>
    </subcellularLocation>
    <subcellularLocation>
        <location evidence="17">Peroxisome membrane</location>
    </subcellularLocation>
</comment>
<evidence type="ECO:0000256" key="3">
    <source>
        <dbReference type="ARBA" id="ARBA00022448"/>
    </source>
</evidence>
<evidence type="ECO:0000256" key="18">
    <source>
        <dbReference type="ARBA" id="ARBA00048666"/>
    </source>
</evidence>
<dbReference type="SUPFAM" id="SSF56801">
    <property type="entry name" value="Acetyl-CoA synthetase-like"/>
    <property type="match status" value="1"/>
</dbReference>
<sequence>GSKRLVCLQAVCIYTKLRNRTVFQVFDNTANKYPKKVCFYFEDEAWTFRQVQEYANRIANYFSKEGYKKGDKIAFIMENRPEYVATWLGLSKIGVIPSLININLREESLKHALELLPHKGIIYEEQLASDALKEAINLGYKPLQLFCALKTSTSSNITRLVNSIDLESELKKVSPKFESDKHERINFDDPLYYSFTSGTTGFPKAAIIKHSRFLFAGLSPIHIMGVKHSDIQYTPLPLYHTTAGMLGLGSALFNGTSIVLRKKFSASQFWKDCIKYNVTVAQYIGETLRYLYSQPPSEYDKKHKVRKLFGLGLRHDLWHDFVSRFAISDIKELYGSTEGNCNMANLDGKQGSCGFIPRWAAPFMPYKLAKVTEEGEVIRDPKTGKVLLCGVNEPGELIGKIYPRDPLRNFEGYSDKASTEKKILRDVQRKGDSFFRSGDLLMMDEFGYFYFKDRSGDTFRWKGENVSTQQVELVISKICDMTDVAVYGVKIPFTEGRAGMAAVVDPENKIDLKQFASEIIKRLPGYSRPLFIRRMSKLEFTGTHKIKKADLQKEGFDIRVTNDRIYFLSVNEYVPLTEDLYNSILNGNVRL</sequence>
<dbReference type="InterPro" id="IPR045851">
    <property type="entry name" value="AMP-bd_C_sf"/>
</dbReference>
<dbReference type="PANTHER" id="PTHR43107">
    <property type="entry name" value="LONG-CHAIN FATTY ACID TRANSPORT PROTEIN"/>
    <property type="match status" value="1"/>
</dbReference>
<keyword evidence="5" id="KW-0436">Ligase</keyword>
<evidence type="ECO:0000256" key="17">
    <source>
        <dbReference type="ARBA" id="ARBA00046271"/>
    </source>
</evidence>
<dbReference type="EMBL" id="LJIJ01000042">
    <property type="protein sequence ID" value="ODN04513.1"/>
    <property type="molecule type" value="Genomic_DNA"/>
</dbReference>
<keyword evidence="3" id="KW-0813">Transport</keyword>
<keyword evidence="24" id="KW-1185">Reference proteome</keyword>
<keyword evidence="13" id="KW-0576">Peroxisome</keyword>
<dbReference type="OrthoDB" id="288590at2759"/>
<evidence type="ECO:0000256" key="14">
    <source>
        <dbReference type="ARBA" id="ARBA00026121"/>
    </source>
</evidence>
<dbReference type="OMA" id="IMPHSRF"/>
<feature type="non-terminal residue" evidence="23">
    <location>
        <position position="1"/>
    </location>
</feature>
<comment type="catalytic activity">
    <reaction evidence="15">
        <text>a very long-chain fatty acid + ATP + CoA = a very long-chain fatty acyl-CoA + AMP + diphosphate</text>
        <dbReference type="Rhea" id="RHEA:54536"/>
        <dbReference type="ChEBI" id="CHEBI:30616"/>
        <dbReference type="ChEBI" id="CHEBI:33019"/>
        <dbReference type="ChEBI" id="CHEBI:57287"/>
        <dbReference type="ChEBI" id="CHEBI:58950"/>
        <dbReference type="ChEBI" id="CHEBI:138261"/>
        <dbReference type="ChEBI" id="CHEBI:456215"/>
    </reaction>
    <physiologicalReaction direction="left-to-right" evidence="15">
        <dbReference type="Rhea" id="RHEA:54537"/>
    </physiologicalReaction>
</comment>
<dbReference type="Pfam" id="PF00501">
    <property type="entry name" value="AMP-binding"/>
    <property type="match status" value="1"/>
</dbReference>
<dbReference type="GO" id="GO:0005524">
    <property type="term" value="F:ATP binding"/>
    <property type="evidence" value="ECO:0007669"/>
    <property type="project" value="UniProtKB-KW"/>
</dbReference>
<dbReference type="GO" id="GO:0005778">
    <property type="term" value="C:peroxisomal membrane"/>
    <property type="evidence" value="ECO:0007669"/>
    <property type="project" value="UniProtKB-SubCell"/>
</dbReference>